<evidence type="ECO:0000259" key="3">
    <source>
        <dbReference type="PROSITE" id="PS51186"/>
    </source>
</evidence>
<keyword evidence="1" id="KW-0808">Transferase</keyword>
<organism evidence="4 5">
    <name type="scientific">Pacificimonas pallii</name>
    <dbReference type="NCBI Taxonomy" id="2827236"/>
    <lineage>
        <taxon>Bacteria</taxon>
        <taxon>Pseudomonadati</taxon>
        <taxon>Pseudomonadota</taxon>
        <taxon>Alphaproteobacteria</taxon>
        <taxon>Sphingomonadales</taxon>
        <taxon>Sphingosinicellaceae</taxon>
        <taxon>Pacificimonas</taxon>
    </lineage>
</organism>
<dbReference type="PROSITE" id="PS51186">
    <property type="entry name" value="GNAT"/>
    <property type="match status" value="1"/>
</dbReference>
<dbReference type="EMBL" id="JAGSPA010000004">
    <property type="protein sequence ID" value="MBV7257584.1"/>
    <property type="molecule type" value="Genomic_DNA"/>
</dbReference>
<reference evidence="4 5" key="1">
    <citation type="submission" date="2021-04" db="EMBL/GenBank/DDBJ databases">
        <authorList>
            <person name="Pira H."/>
            <person name="Risdian C."/>
            <person name="Wink J."/>
        </authorList>
    </citation>
    <scope>NUCLEOTIDE SEQUENCE [LARGE SCALE GENOMIC DNA]</scope>
    <source>
        <strain evidence="4 5">WHA3</strain>
    </source>
</reference>
<sequence>MPSADEDLMHIRPAQGAEDRDFIEILNPRLHSVIRAPAHSQADVIAFQERFTKGVLDDTRTPGATLIAISSKGHRLGYVHVGQGSDDVTGDPCAYVALLAITPAAEGRDIARTLMESAEAWAVDQGYRRIALDVFASNDRARRFYDRIGFAEESIRLAKRLERPPIDSQRP</sequence>
<evidence type="ECO:0000256" key="2">
    <source>
        <dbReference type="ARBA" id="ARBA00023315"/>
    </source>
</evidence>
<dbReference type="Proteomes" id="UP000722336">
    <property type="component" value="Unassembled WGS sequence"/>
</dbReference>
<evidence type="ECO:0000256" key="1">
    <source>
        <dbReference type="ARBA" id="ARBA00022679"/>
    </source>
</evidence>
<dbReference type="PANTHER" id="PTHR43877">
    <property type="entry name" value="AMINOALKYLPHOSPHONATE N-ACETYLTRANSFERASE-RELATED-RELATED"/>
    <property type="match status" value="1"/>
</dbReference>
<dbReference type="CDD" id="cd04301">
    <property type="entry name" value="NAT_SF"/>
    <property type="match status" value="1"/>
</dbReference>
<name>A0ABS6SGN6_9SPHN</name>
<gene>
    <name evidence="4" type="ORF">KCG44_12395</name>
</gene>
<evidence type="ECO:0000313" key="4">
    <source>
        <dbReference type="EMBL" id="MBV7257584.1"/>
    </source>
</evidence>
<keyword evidence="5" id="KW-1185">Reference proteome</keyword>
<dbReference type="PANTHER" id="PTHR43877:SF2">
    <property type="entry name" value="AMINOALKYLPHOSPHONATE N-ACETYLTRANSFERASE-RELATED"/>
    <property type="match status" value="1"/>
</dbReference>
<keyword evidence="2" id="KW-0012">Acyltransferase</keyword>
<feature type="domain" description="N-acetyltransferase" evidence="3">
    <location>
        <begin position="9"/>
        <end position="167"/>
    </location>
</feature>
<dbReference type="RefSeq" id="WP_218446425.1">
    <property type="nucleotide sequence ID" value="NZ_JAGSPA010000004.1"/>
</dbReference>
<evidence type="ECO:0000313" key="5">
    <source>
        <dbReference type="Proteomes" id="UP000722336"/>
    </source>
</evidence>
<dbReference type="InterPro" id="IPR050832">
    <property type="entry name" value="Bact_Acetyltransf"/>
</dbReference>
<accession>A0ABS6SGN6</accession>
<proteinExistence type="predicted"/>
<comment type="caution">
    <text evidence="4">The sequence shown here is derived from an EMBL/GenBank/DDBJ whole genome shotgun (WGS) entry which is preliminary data.</text>
</comment>
<protein>
    <submittedName>
        <fullName evidence="4">GNAT family N-acetyltransferase</fullName>
    </submittedName>
</protein>
<dbReference type="Pfam" id="PF00583">
    <property type="entry name" value="Acetyltransf_1"/>
    <property type="match status" value="1"/>
</dbReference>
<dbReference type="InterPro" id="IPR000182">
    <property type="entry name" value="GNAT_dom"/>
</dbReference>